<name>A0A2L2XE65_9FIRM</name>
<gene>
    <name evidence="1" type="ORF">DCCM_3568</name>
</gene>
<organism evidence="1 2">
    <name type="scientific">Desulfocucumis palustris</name>
    <dbReference type="NCBI Taxonomy" id="1898651"/>
    <lineage>
        <taxon>Bacteria</taxon>
        <taxon>Bacillati</taxon>
        <taxon>Bacillota</taxon>
        <taxon>Clostridia</taxon>
        <taxon>Eubacteriales</taxon>
        <taxon>Desulfocucumaceae</taxon>
        <taxon>Desulfocucumis</taxon>
    </lineage>
</organism>
<proteinExistence type="predicted"/>
<evidence type="ECO:0000313" key="2">
    <source>
        <dbReference type="Proteomes" id="UP000239549"/>
    </source>
</evidence>
<evidence type="ECO:0000313" key="1">
    <source>
        <dbReference type="EMBL" id="GBF34450.1"/>
    </source>
</evidence>
<dbReference type="AlphaFoldDB" id="A0A2L2XE65"/>
<accession>A0A2L2XE65</accession>
<protein>
    <submittedName>
        <fullName evidence="1">Uncharacterized protein</fullName>
    </submittedName>
</protein>
<reference evidence="2" key="1">
    <citation type="submission" date="2018-02" db="EMBL/GenBank/DDBJ databases">
        <title>Genome sequence of Desulfocucumis palustris strain NAW-5.</title>
        <authorList>
            <person name="Watanabe M."/>
            <person name="Kojima H."/>
            <person name="Fukui M."/>
        </authorList>
    </citation>
    <scope>NUCLEOTIDE SEQUENCE [LARGE SCALE GENOMIC DNA]</scope>
    <source>
        <strain evidence="2">NAW-5</strain>
    </source>
</reference>
<dbReference type="EMBL" id="BFAV01000141">
    <property type="protein sequence ID" value="GBF34450.1"/>
    <property type="molecule type" value="Genomic_DNA"/>
</dbReference>
<sequence length="51" mass="6193">MVLKAFKIIGFKPDFIFWFFAGFFKKGERVETFPFLMLQHNIFFIPWFLPG</sequence>
<dbReference type="Proteomes" id="UP000239549">
    <property type="component" value="Unassembled WGS sequence"/>
</dbReference>
<keyword evidence="2" id="KW-1185">Reference proteome</keyword>
<comment type="caution">
    <text evidence="1">The sequence shown here is derived from an EMBL/GenBank/DDBJ whole genome shotgun (WGS) entry which is preliminary data.</text>
</comment>